<sequence>MNKLTREEMACFRTALALVLVRKRLQHKKKNRQHQCRQTNDMMTTTVTTRSNPLKRQESLQEPLAATKRLRTMESSFDEGAKHGNDDDDDATMTTCDRRHQMKSKQQEHLDGMMATAIRTASCLVGDQKTKKISNHGQSPATLASSFPQEQKAAWSTLQALTTHLAQQLSFAFSSTTAKNNQWVDDWARRSLCQLLWVEEEHSSMDAAFLVWRGILFGGSSQLFTTTPKAPRHEQQHRICRQLFLRVFCGLLQDELGVAGDLLSRDGVWMPPWDPTTSVAGTSSPPSTDASSAQGSFQSGGSATKPAWQRLFDEISKNQHVHQSPLMAVNQSWLVHGLQLVQKIAKEDRHHSSRRTRSVQPTAYLPPANLVSWYPVSTARRENVQGDGASVASSSSSSMAPAAALGPGAQLMSMVALYQALKEDK</sequence>
<dbReference type="AlphaFoldDB" id="A0A9N8DSH0"/>
<gene>
    <name evidence="2" type="ORF">SEMRO_249_G098730.1</name>
</gene>
<evidence type="ECO:0000313" key="2">
    <source>
        <dbReference type="EMBL" id="CAB9505966.1"/>
    </source>
</evidence>
<protein>
    <submittedName>
        <fullName evidence="2">Uncharacterized protein</fullName>
    </submittedName>
</protein>
<evidence type="ECO:0000256" key="1">
    <source>
        <dbReference type="SAM" id="MobiDB-lite"/>
    </source>
</evidence>
<accession>A0A9N8DSH0</accession>
<dbReference type="Proteomes" id="UP001153069">
    <property type="component" value="Unassembled WGS sequence"/>
</dbReference>
<feature type="region of interest" description="Disordered" evidence="1">
    <location>
        <begin position="274"/>
        <end position="304"/>
    </location>
</feature>
<feature type="compositionally biased region" description="Low complexity" evidence="1">
    <location>
        <begin position="282"/>
        <end position="303"/>
    </location>
</feature>
<organism evidence="2 3">
    <name type="scientific">Seminavis robusta</name>
    <dbReference type="NCBI Taxonomy" id="568900"/>
    <lineage>
        <taxon>Eukaryota</taxon>
        <taxon>Sar</taxon>
        <taxon>Stramenopiles</taxon>
        <taxon>Ochrophyta</taxon>
        <taxon>Bacillariophyta</taxon>
        <taxon>Bacillariophyceae</taxon>
        <taxon>Bacillariophycidae</taxon>
        <taxon>Naviculales</taxon>
        <taxon>Naviculaceae</taxon>
        <taxon>Seminavis</taxon>
    </lineage>
</organism>
<name>A0A9N8DSH0_9STRA</name>
<dbReference type="EMBL" id="CAICTM010000248">
    <property type="protein sequence ID" value="CAB9505966.1"/>
    <property type="molecule type" value="Genomic_DNA"/>
</dbReference>
<reference evidence="2" key="1">
    <citation type="submission" date="2020-06" db="EMBL/GenBank/DDBJ databases">
        <authorList>
            <consortium name="Plant Systems Biology data submission"/>
        </authorList>
    </citation>
    <scope>NUCLEOTIDE SEQUENCE</scope>
    <source>
        <strain evidence="2">D6</strain>
    </source>
</reference>
<comment type="caution">
    <text evidence="2">The sequence shown here is derived from an EMBL/GenBank/DDBJ whole genome shotgun (WGS) entry which is preliminary data.</text>
</comment>
<keyword evidence="3" id="KW-1185">Reference proteome</keyword>
<proteinExistence type="predicted"/>
<evidence type="ECO:0000313" key="3">
    <source>
        <dbReference type="Proteomes" id="UP001153069"/>
    </source>
</evidence>